<evidence type="ECO:0000313" key="1">
    <source>
        <dbReference type="EMBL" id="MDC3983588.1"/>
    </source>
</evidence>
<dbReference type="PANTHER" id="PTHR35580:SF1">
    <property type="entry name" value="PHYTASE-LIKE DOMAIN-CONTAINING PROTEIN"/>
    <property type="match status" value="1"/>
</dbReference>
<name>A0A9X4ASV8_9BACT</name>
<dbReference type="AlphaFoldDB" id="A0A9X4ASV8"/>
<keyword evidence="2" id="KW-1185">Reference proteome</keyword>
<evidence type="ECO:0000313" key="2">
    <source>
        <dbReference type="Proteomes" id="UP001151081"/>
    </source>
</evidence>
<comment type="caution">
    <text evidence="1">The sequence shown here is derived from an EMBL/GenBank/DDBJ whole genome shotgun (WGS) entry which is preliminary data.</text>
</comment>
<dbReference type="SUPFAM" id="SSF101898">
    <property type="entry name" value="NHL repeat"/>
    <property type="match status" value="1"/>
</dbReference>
<proteinExistence type="predicted"/>
<sequence>MRTVFSVLAGCGLVALGGCILVYDSGAYDNSVGITGGGGSGGGDEAGGAGGAGGAGAAGGTDACRIELCHTQETEANCTPVTCPTLTSRRIEAPNEQDTRALAVSQVTGDERIYLAGRFRGSMTVGSSTITSEGGMGIDDAFVVAFDPQFVGNWARSVGKALDPAPAIGYHPRVANGVAFGAGNAVVVGGTYRQNDPLDVDEDLNAFVRAFDPHLDTVKWSRTFGGAGLDKVVGVAASPQMAYVLGSLAPSTVGPTDVTIMCGVTSSGIIPTNEQNTVLIQFDPMGNCPWILRFHGGFHRPTAIAASSTNDIYIAGTYSGKLDGTGKAPPEITEGTAMFVMKVGSNQNVAWVKTFHNLSGTAMPRAIAVSGSDEVFVTGSLQGDMDFGDGLHQVKQDSPFVLVLDAGGNAPRTLVLPGAMATGLGISVTSPGDQAFVTGTFFPTLDIDASSPGFEMDESTGMSAFLAKIDPQAALLGFDLLGTGEAPIPRWLPLASFGSSVYLAGGWTKRLRFEGESVMPTDLDLLLARIQP</sequence>
<dbReference type="RefSeq" id="WP_272423249.1">
    <property type="nucleotide sequence ID" value="NZ_JAGTJJ010000014.1"/>
</dbReference>
<dbReference type="PROSITE" id="PS51257">
    <property type="entry name" value="PROKAR_LIPOPROTEIN"/>
    <property type="match status" value="1"/>
</dbReference>
<gene>
    <name evidence="1" type="ORF">KEG57_23980</name>
</gene>
<dbReference type="InterPro" id="IPR011042">
    <property type="entry name" value="6-blade_b-propeller_TolB-like"/>
</dbReference>
<protein>
    <submittedName>
        <fullName evidence="1">Uncharacterized protein</fullName>
    </submittedName>
</protein>
<dbReference type="Proteomes" id="UP001151081">
    <property type="component" value="Unassembled WGS sequence"/>
</dbReference>
<dbReference type="EMBL" id="JAGTJJ010000014">
    <property type="protein sequence ID" value="MDC3983588.1"/>
    <property type="molecule type" value="Genomic_DNA"/>
</dbReference>
<dbReference type="PANTHER" id="PTHR35580">
    <property type="entry name" value="CELL SURFACE GLYCOPROTEIN (S-LAYER PROTEIN)-LIKE PROTEIN"/>
    <property type="match status" value="1"/>
</dbReference>
<accession>A0A9X4ASV8</accession>
<dbReference type="InterPro" id="IPR052918">
    <property type="entry name" value="Motility_Chemotaxis_Reg"/>
</dbReference>
<organism evidence="1 2">
    <name type="scientific">Polyangium jinanense</name>
    <dbReference type="NCBI Taxonomy" id="2829994"/>
    <lineage>
        <taxon>Bacteria</taxon>
        <taxon>Pseudomonadati</taxon>
        <taxon>Myxococcota</taxon>
        <taxon>Polyangia</taxon>
        <taxon>Polyangiales</taxon>
        <taxon>Polyangiaceae</taxon>
        <taxon>Polyangium</taxon>
    </lineage>
</organism>
<reference evidence="1 2" key="1">
    <citation type="submission" date="2021-04" db="EMBL/GenBank/DDBJ databases">
        <title>Genome analysis of Polyangium sp.</title>
        <authorList>
            <person name="Li Y."/>
            <person name="Wang J."/>
        </authorList>
    </citation>
    <scope>NUCLEOTIDE SEQUENCE [LARGE SCALE GENOMIC DNA]</scope>
    <source>
        <strain evidence="1 2">SDU14</strain>
    </source>
</reference>
<dbReference type="Gene3D" id="2.120.10.30">
    <property type="entry name" value="TolB, C-terminal domain"/>
    <property type="match status" value="1"/>
</dbReference>